<feature type="region of interest" description="Disordered" evidence="1">
    <location>
        <begin position="1"/>
        <end position="41"/>
    </location>
</feature>
<name>A0A438EIE4_VITVI</name>
<reference evidence="2 3" key="1">
    <citation type="journal article" date="2018" name="PLoS Genet.">
        <title>Population sequencing reveals clonal diversity and ancestral inbreeding in the grapevine cultivar Chardonnay.</title>
        <authorList>
            <person name="Roach M.J."/>
            <person name="Johnson D.L."/>
            <person name="Bohlmann J."/>
            <person name="van Vuuren H.J."/>
            <person name="Jones S.J."/>
            <person name="Pretorius I.S."/>
            <person name="Schmidt S.A."/>
            <person name="Borneman A.R."/>
        </authorList>
    </citation>
    <scope>NUCLEOTIDE SEQUENCE [LARGE SCALE GENOMIC DNA]</scope>
    <source>
        <strain evidence="3">cv. Chardonnay</strain>
        <tissue evidence="2">Leaf</tissue>
    </source>
</reference>
<gene>
    <name evidence="2" type="ORF">CK203_086525</name>
</gene>
<dbReference type="EMBL" id="QGNW01001282">
    <property type="protein sequence ID" value="RVW47499.1"/>
    <property type="molecule type" value="Genomic_DNA"/>
</dbReference>
<organism evidence="2 3">
    <name type="scientific">Vitis vinifera</name>
    <name type="common">Grape</name>
    <dbReference type="NCBI Taxonomy" id="29760"/>
    <lineage>
        <taxon>Eukaryota</taxon>
        <taxon>Viridiplantae</taxon>
        <taxon>Streptophyta</taxon>
        <taxon>Embryophyta</taxon>
        <taxon>Tracheophyta</taxon>
        <taxon>Spermatophyta</taxon>
        <taxon>Magnoliopsida</taxon>
        <taxon>eudicotyledons</taxon>
        <taxon>Gunneridae</taxon>
        <taxon>Pentapetalae</taxon>
        <taxon>rosids</taxon>
        <taxon>Vitales</taxon>
        <taxon>Vitaceae</taxon>
        <taxon>Viteae</taxon>
        <taxon>Vitis</taxon>
    </lineage>
</organism>
<dbReference type="OrthoDB" id="264354at2759"/>
<evidence type="ECO:0000256" key="1">
    <source>
        <dbReference type="SAM" id="MobiDB-lite"/>
    </source>
</evidence>
<dbReference type="AlphaFoldDB" id="A0A438EIE4"/>
<dbReference type="Proteomes" id="UP000288805">
    <property type="component" value="Unassembled WGS sequence"/>
</dbReference>
<sequence>MKGEVQLEPSGERNPRDSDPLLENQADSSTGSSSEINSEDIEAGSVPCCRICLECDGEPDKAGGMFEKPYAEWVFHTFMGKIDSFVTFILIDYG</sequence>
<feature type="compositionally biased region" description="Basic and acidic residues" evidence="1">
    <location>
        <begin position="1"/>
        <end position="19"/>
    </location>
</feature>
<protein>
    <submittedName>
        <fullName evidence="2">Uncharacterized protein</fullName>
    </submittedName>
</protein>
<evidence type="ECO:0000313" key="2">
    <source>
        <dbReference type="EMBL" id="RVW47499.1"/>
    </source>
</evidence>
<evidence type="ECO:0000313" key="3">
    <source>
        <dbReference type="Proteomes" id="UP000288805"/>
    </source>
</evidence>
<accession>A0A438EIE4</accession>
<comment type="caution">
    <text evidence="2">The sequence shown here is derived from an EMBL/GenBank/DDBJ whole genome shotgun (WGS) entry which is preliminary data.</text>
</comment>
<proteinExistence type="predicted"/>